<sequence length="318" mass="35004">MTPWTRQRERGSPAALRLMARLVLALGWRAGHALLYPITAYFVLTAPPAQRRAARAYLARALGRAPGWRDVFRLYFVFACTMLDRVFLLAGRSAGYAVEVVGLETLDARLRAGRGVILLGAHLGSFEVLRVLAGAGCPVEIRPMMYEENARQADALFNALDPARAGSVIALGRPDTMLRARECLERGGIVGLLGDRAPSGERMLRVPFLGAEAPFPAGPHLLAHVLGAPVMLFFGLWRGPRRYELRFEPFADRIVLDRGDRAAGLAAWAARYVARLESLCRTHPYNWFNFYDFWGEFEAPPPSSAPCSAARSSAAAPR</sequence>
<dbReference type="RefSeq" id="WP_220118425.1">
    <property type="nucleotide sequence ID" value="NZ_JAHZUY010000047.1"/>
</dbReference>
<feature type="transmembrane region" description="Helical" evidence="7">
    <location>
        <begin position="21"/>
        <end position="44"/>
    </location>
</feature>
<dbReference type="PANTHER" id="PTHR30606">
    <property type="entry name" value="LIPID A BIOSYNTHESIS LAUROYL ACYLTRANSFERASE"/>
    <property type="match status" value="1"/>
</dbReference>
<comment type="caution">
    <text evidence="8">The sequence shown here is derived from an EMBL/GenBank/DDBJ whole genome shotgun (WGS) entry which is preliminary data.</text>
</comment>
<evidence type="ECO:0000256" key="5">
    <source>
        <dbReference type="ARBA" id="ARBA00023136"/>
    </source>
</evidence>
<keyword evidence="7" id="KW-0812">Transmembrane</keyword>
<evidence type="ECO:0000313" key="8">
    <source>
        <dbReference type="EMBL" id="MBW8270638.1"/>
    </source>
</evidence>
<evidence type="ECO:0000256" key="3">
    <source>
        <dbReference type="ARBA" id="ARBA00022519"/>
    </source>
</evidence>
<keyword evidence="5 7" id="KW-0472">Membrane</keyword>
<keyword evidence="4" id="KW-0808">Transferase</keyword>
<keyword evidence="6 8" id="KW-0012">Acyltransferase</keyword>
<dbReference type="InterPro" id="IPR014548">
    <property type="entry name" value="Ac_Trasf"/>
</dbReference>
<dbReference type="GO" id="GO:0016746">
    <property type="term" value="F:acyltransferase activity"/>
    <property type="evidence" value="ECO:0007669"/>
    <property type="project" value="UniProtKB-KW"/>
</dbReference>
<proteinExistence type="predicted"/>
<keyword evidence="2" id="KW-1003">Cell membrane</keyword>
<dbReference type="PIRSF" id="PIRSF028561">
    <property type="entry name" value="Ac_Trasf"/>
    <property type="match status" value="1"/>
</dbReference>
<dbReference type="Pfam" id="PF03279">
    <property type="entry name" value="Lip_A_acyltrans"/>
    <property type="match status" value="1"/>
</dbReference>
<organism evidence="8 9">
    <name type="scientific">Caldovatus aquaticus</name>
    <dbReference type="NCBI Taxonomy" id="2865671"/>
    <lineage>
        <taxon>Bacteria</taxon>
        <taxon>Pseudomonadati</taxon>
        <taxon>Pseudomonadota</taxon>
        <taxon>Alphaproteobacteria</taxon>
        <taxon>Acetobacterales</taxon>
        <taxon>Roseomonadaceae</taxon>
        <taxon>Caldovatus</taxon>
    </lineage>
</organism>
<protein>
    <submittedName>
        <fullName evidence="8">Acyltransferase</fullName>
    </submittedName>
</protein>
<dbReference type="Proteomes" id="UP001519924">
    <property type="component" value="Unassembled WGS sequence"/>
</dbReference>
<evidence type="ECO:0000256" key="6">
    <source>
        <dbReference type="ARBA" id="ARBA00023315"/>
    </source>
</evidence>
<evidence type="ECO:0000256" key="4">
    <source>
        <dbReference type="ARBA" id="ARBA00022679"/>
    </source>
</evidence>
<keyword evidence="9" id="KW-1185">Reference proteome</keyword>
<comment type="subcellular location">
    <subcellularLocation>
        <location evidence="1">Cell inner membrane</location>
    </subcellularLocation>
</comment>
<dbReference type="PANTHER" id="PTHR30606:SF9">
    <property type="entry name" value="LIPID A BIOSYNTHESIS LAUROYLTRANSFERASE"/>
    <property type="match status" value="1"/>
</dbReference>
<reference evidence="8 9" key="1">
    <citation type="submission" date="2021-08" db="EMBL/GenBank/DDBJ databases">
        <title>Caldovatus sediminis gen. nov., sp. nov., a moderately thermophilic bacterium isolated from a hot spring.</title>
        <authorList>
            <person name="Hu C.-J."/>
            <person name="Li W.-J."/>
            <person name="Xian W.-D."/>
        </authorList>
    </citation>
    <scope>NUCLEOTIDE SEQUENCE [LARGE SCALE GENOMIC DNA]</scope>
    <source>
        <strain evidence="8 9">SYSU G05006</strain>
    </source>
</reference>
<evidence type="ECO:0000256" key="2">
    <source>
        <dbReference type="ARBA" id="ARBA00022475"/>
    </source>
</evidence>
<accession>A0ABS7F548</accession>
<dbReference type="CDD" id="cd07984">
    <property type="entry name" value="LPLAT_LABLAT-like"/>
    <property type="match status" value="1"/>
</dbReference>
<dbReference type="EMBL" id="JAHZUY010000047">
    <property type="protein sequence ID" value="MBW8270638.1"/>
    <property type="molecule type" value="Genomic_DNA"/>
</dbReference>
<dbReference type="InterPro" id="IPR004960">
    <property type="entry name" value="LipA_acyltrans"/>
</dbReference>
<evidence type="ECO:0000256" key="1">
    <source>
        <dbReference type="ARBA" id="ARBA00004533"/>
    </source>
</evidence>
<gene>
    <name evidence="8" type="ORF">K1J50_14230</name>
</gene>
<keyword evidence="7" id="KW-1133">Transmembrane helix</keyword>
<keyword evidence="3" id="KW-0997">Cell inner membrane</keyword>
<evidence type="ECO:0000256" key="7">
    <source>
        <dbReference type="SAM" id="Phobius"/>
    </source>
</evidence>
<name>A0ABS7F548_9PROT</name>
<evidence type="ECO:0000313" key="9">
    <source>
        <dbReference type="Proteomes" id="UP001519924"/>
    </source>
</evidence>